<proteinExistence type="predicted"/>
<protein>
    <recommendedName>
        <fullName evidence="2">Glycosyltransferase 2-like domain-containing protein</fullName>
    </recommendedName>
</protein>
<dbReference type="AlphaFoldDB" id="A0A0F9J8S1"/>
<sequence>MKAPIVTVYTNDKNLWLLNGFQHLFKKYWSPTQNVRIVGYAAPKNGTLSSPFSFVSIAKRNYPVSEWSTGLIKSLDHFIGRGEEFIVMLFEDYWLTKPVDLVTIRFLTEYIQAQPRNILRIDLTTDRCQHGRFLTLYEQAKNGCKLFRTAAHSPYQMSFQAAIWNIKLLREVLRPHENPWQSELAGSKRLAAAGNRYVVLGTKDHPVKYQPVYRSNRGTMDISKLSEEDQETILKRGWI</sequence>
<reference evidence="1" key="1">
    <citation type="journal article" date="2015" name="Nature">
        <title>Complex archaea that bridge the gap between prokaryotes and eukaryotes.</title>
        <authorList>
            <person name="Spang A."/>
            <person name="Saw J.H."/>
            <person name="Jorgensen S.L."/>
            <person name="Zaremba-Niedzwiedzka K."/>
            <person name="Martijn J."/>
            <person name="Lind A.E."/>
            <person name="van Eijk R."/>
            <person name="Schleper C."/>
            <person name="Guy L."/>
            <person name="Ettema T.J."/>
        </authorList>
    </citation>
    <scope>NUCLEOTIDE SEQUENCE</scope>
</reference>
<comment type="caution">
    <text evidence="1">The sequence shown here is derived from an EMBL/GenBank/DDBJ whole genome shotgun (WGS) entry which is preliminary data.</text>
</comment>
<evidence type="ECO:0008006" key="2">
    <source>
        <dbReference type="Google" id="ProtNLM"/>
    </source>
</evidence>
<dbReference type="EMBL" id="LAZR01018657">
    <property type="protein sequence ID" value="KKL95517.1"/>
    <property type="molecule type" value="Genomic_DNA"/>
</dbReference>
<accession>A0A0F9J8S1</accession>
<name>A0A0F9J8S1_9ZZZZ</name>
<evidence type="ECO:0000313" key="1">
    <source>
        <dbReference type="EMBL" id="KKL95517.1"/>
    </source>
</evidence>
<gene>
    <name evidence="1" type="ORF">LCGC14_1853770</name>
</gene>
<organism evidence="1">
    <name type="scientific">marine sediment metagenome</name>
    <dbReference type="NCBI Taxonomy" id="412755"/>
    <lineage>
        <taxon>unclassified sequences</taxon>
        <taxon>metagenomes</taxon>
        <taxon>ecological metagenomes</taxon>
    </lineage>
</organism>